<dbReference type="SMART" id="SM00567">
    <property type="entry name" value="EZ_HEAT"/>
    <property type="match status" value="4"/>
</dbReference>
<evidence type="ECO:0000259" key="5">
    <source>
        <dbReference type="Pfam" id="PF09346"/>
    </source>
</evidence>
<dbReference type="Pfam" id="PF09346">
    <property type="entry name" value="SMI1_KNR4"/>
    <property type="match status" value="1"/>
</dbReference>
<dbReference type="RefSeq" id="WP_281485128.1">
    <property type="nucleotide sequence ID" value="NZ_CP124543.1"/>
</dbReference>
<dbReference type="InterPro" id="IPR037883">
    <property type="entry name" value="Knr4/Smi1-like_sf"/>
</dbReference>
<dbReference type="SUPFAM" id="SSF160631">
    <property type="entry name" value="SMI1/KNR4-like"/>
    <property type="match status" value="1"/>
</dbReference>
<keyword evidence="2" id="KW-0042">Antenna complex</keyword>
<keyword evidence="7" id="KW-1185">Reference proteome</keyword>
<keyword evidence="4" id="KW-0456">Lyase</keyword>
<evidence type="ECO:0000313" key="6">
    <source>
        <dbReference type="EMBL" id="WGV27893.1"/>
    </source>
</evidence>
<gene>
    <name evidence="6" type="ORF">QI031_10595</name>
</gene>
<comment type="similarity">
    <text evidence="1">Belongs to the CpcE/RpcE/PecE family.</text>
</comment>
<dbReference type="GO" id="GO:0016491">
    <property type="term" value="F:oxidoreductase activity"/>
    <property type="evidence" value="ECO:0007669"/>
    <property type="project" value="TreeGrafter"/>
</dbReference>
<protein>
    <submittedName>
        <fullName evidence="6">HEAT repeat domain-containing protein</fullName>
    </submittedName>
</protein>
<dbReference type="KEGG" id="hbq:QI031_10595"/>
<dbReference type="GO" id="GO:0016829">
    <property type="term" value="F:lyase activity"/>
    <property type="evidence" value="ECO:0007669"/>
    <property type="project" value="UniProtKB-KW"/>
</dbReference>
<dbReference type="Gene3D" id="1.25.10.10">
    <property type="entry name" value="Leucine-rich Repeat Variant"/>
    <property type="match status" value="1"/>
</dbReference>
<feature type="domain" description="Knr4/Smi1-like" evidence="5">
    <location>
        <begin position="23"/>
        <end position="138"/>
    </location>
</feature>
<dbReference type="InterPro" id="IPR016024">
    <property type="entry name" value="ARM-type_fold"/>
</dbReference>
<keyword evidence="3" id="KW-0605">Phycobilisome</keyword>
<dbReference type="AlphaFoldDB" id="A0AAJ6NWQ4"/>
<organism evidence="6 7">
    <name type="scientific">Halotia branconii CENA392</name>
    <dbReference type="NCBI Taxonomy" id="1539056"/>
    <lineage>
        <taxon>Bacteria</taxon>
        <taxon>Bacillati</taxon>
        <taxon>Cyanobacteriota</taxon>
        <taxon>Cyanophyceae</taxon>
        <taxon>Nostocales</taxon>
        <taxon>Nodulariaceae</taxon>
        <taxon>Halotia</taxon>
    </lineage>
</organism>
<dbReference type="Pfam" id="PF03130">
    <property type="entry name" value="HEAT_PBS"/>
    <property type="match status" value="1"/>
</dbReference>
<accession>A0AAJ6NWQ4</accession>
<dbReference type="InterPro" id="IPR011989">
    <property type="entry name" value="ARM-like"/>
</dbReference>
<evidence type="ECO:0000256" key="3">
    <source>
        <dbReference type="ARBA" id="ARBA00022738"/>
    </source>
</evidence>
<evidence type="ECO:0000256" key="2">
    <source>
        <dbReference type="ARBA" id="ARBA00022549"/>
    </source>
</evidence>
<reference evidence="6 7" key="1">
    <citation type="journal article" date="2023" name="Limnol Oceanogr Lett">
        <title>Environmental adaptations by the intertidal Antarctic cyanobacterium Halotia branconii CENA392 as revealed using long-read genome sequencing.</title>
        <authorList>
            <person name="Dextro R.B."/>
            <person name="Delbaje E."/>
            <person name="Freitas P.N.N."/>
            <person name="Geraldes V."/>
            <person name="Pinto E."/>
            <person name="Long P.F."/>
            <person name="Fiore M.F."/>
        </authorList>
    </citation>
    <scope>NUCLEOTIDE SEQUENCE [LARGE SCALE GENOMIC DNA]</scope>
    <source>
        <strain evidence="6 7">CENA392</strain>
    </source>
</reference>
<dbReference type="SUPFAM" id="SSF48371">
    <property type="entry name" value="ARM repeat"/>
    <property type="match status" value="1"/>
</dbReference>
<dbReference type="EMBL" id="CP124543">
    <property type="protein sequence ID" value="WGV27893.1"/>
    <property type="molecule type" value="Genomic_DNA"/>
</dbReference>
<evidence type="ECO:0000256" key="1">
    <source>
        <dbReference type="ARBA" id="ARBA00009299"/>
    </source>
</evidence>
<dbReference type="InterPro" id="IPR004155">
    <property type="entry name" value="PBS_lyase_HEAT"/>
</dbReference>
<name>A0AAJ6NWQ4_9CYAN</name>
<proteinExistence type="inferred from homology"/>
<dbReference type="InterPro" id="IPR018958">
    <property type="entry name" value="Knr4/Smi1-like_dom"/>
</dbReference>
<dbReference type="PANTHER" id="PTHR12697">
    <property type="entry name" value="PBS LYASE HEAT-LIKE PROTEIN"/>
    <property type="match status" value="1"/>
</dbReference>
<dbReference type="PANTHER" id="PTHR12697:SF5">
    <property type="entry name" value="DEOXYHYPUSINE HYDROXYLASE"/>
    <property type="match status" value="1"/>
</dbReference>
<dbReference type="GO" id="GO:0030089">
    <property type="term" value="C:phycobilisome"/>
    <property type="evidence" value="ECO:0007669"/>
    <property type="project" value="UniProtKB-KW"/>
</dbReference>
<dbReference type="Proteomes" id="UP001223520">
    <property type="component" value="Chromosome"/>
</dbReference>
<sequence length="384" mass="44426">MQKLLEQLDNIFEVIEKEDIAPPISDEKFRRLAGRLPFKIPSIIENLYKWHDGIEQFIPGYDLLPLSDAIAEYENLIALGEEYQDKEFFDESFFPILYADKSYILVDCDPSYEASIYCLFLELNDILQRYENVDQMLQIVVDAYLSRAYYMEEGLLVKNPVLLQKIESKYLSLEQQNQREAEWNKLCDELHQLENRDRSQEQWDFQKSILISRLYETYDERAIIYLTKFLNDNNPQIVSKAAFGLGELRAREKVPELIKLLNHPAQVVRNLAACAIREIASPEDELLIQPLLTLLADEAHIVQISAAEALGRLKNPKAVATLINFFINSLSDNKSGVKYQIISALKQIGDFEVVEKLKQQKSKVPPHQVQLIDEAISLIEKANW</sequence>
<evidence type="ECO:0000313" key="7">
    <source>
        <dbReference type="Proteomes" id="UP001223520"/>
    </source>
</evidence>
<dbReference type="Pfam" id="PF13646">
    <property type="entry name" value="HEAT_2"/>
    <property type="match status" value="1"/>
</dbReference>
<evidence type="ECO:0000256" key="4">
    <source>
        <dbReference type="ARBA" id="ARBA00023239"/>
    </source>
</evidence>